<protein>
    <submittedName>
        <fullName evidence="1">Uncharacterized protein</fullName>
    </submittedName>
</protein>
<dbReference type="Proteomes" id="UP001291623">
    <property type="component" value="Unassembled WGS sequence"/>
</dbReference>
<dbReference type="EMBL" id="JAVYJV010000022">
    <property type="protein sequence ID" value="KAK4341083.1"/>
    <property type="molecule type" value="Genomic_DNA"/>
</dbReference>
<keyword evidence="2" id="KW-1185">Reference proteome</keyword>
<dbReference type="PANTHER" id="PTHR33095">
    <property type="entry name" value="OS07G0619500 PROTEIN"/>
    <property type="match status" value="1"/>
</dbReference>
<evidence type="ECO:0000313" key="1">
    <source>
        <dbReference type="EMBL" id="KAK4341083.1"/>
    </source>
</evidence>
<dbReference type="PANTHER" id="PTHR33095:SF101">
    <property type="entry name" value="DUF1645 DOMAIN-CONTAINING PROTEIN"/>
    <property type="match status" value="1"/>
</dbReference>
<dbReference type="InterPro" id="IPR012442">
    <property type="entry name" value="DUF1645_plant"/>
</dbReference>
<name>A0AAE1QWX5_9SOLA</name>
<gene>
    <name evidence="1" type="ORF">RND71_039584</name>
</gene>
<reference evidence="1" key="1">
    <citation type="submission" date="2023-12" db="EMBL/GenBank/DDBJ databases">
        <title>Genome assembly of Anisodus tanguticus.</title>
        <authorList>
            <person name="Wang Y.-J."/>
        </authorList>
    </citation>
    <scope>NUCLEOTIDE SEQUENCE</scope>
    <source>
        <strain evidence="1">KB-2021</strain>
        <tissue evidence="1">Leaf</tissue>
    </source>
</reference>
<sequence length="275" mass="30694">MQEVVAEDGYMCPSFNNFGHLAEIAAKISDEFQTEENDSFNGDEDFEFSLVSENPDTSTVEFIYNGQTKLQSIFPVFNRDLLLIADEDSKKVNDEFDSSIRIPLKNLFLEERESTTTSSASSEADKLETISPGTYCVWKPKVCEPSPGKCKKSKSTGSVSKRWPRIRDLLRRSSSDGKDDSFVFLTSKKAIQNEAGKGKDSGEVVKAAGKLKQMKGEKGSPTAAAAAAVDHQALYYVRNRAGKEVDKNRRKSYLPYRQDLIGFFAIGLSRSYRPF</sequence>
<evidence type="ECO:0000313" key="2">
    <source>
        <dbReference type="Proteomes" id="UP001291623"/>
    </source>
</evidence>
<dbReference type="AlphaFoldDB" id="A0AAE1QWX5"/>
<comment type="caution">
    <text evidence="1">The sequence shown here is derived from an EMBL/GenBank/DDBJ whole genome shotgun (WGS) entry which is preliminary data.</text>
</comment>
<dbReference type="Pfam" id="PF07816">
    <property type="entry name" value="DUF1645"/>
    <property type="match status" value="1"/>
</dbReference>
<proteinExistence type="predicted"/>
<organism evidence="1 2">
    <name type="scientific">Anisodus tanguticus</name>
    <dbReference type="NCBI Taxonomy" id="243964"/>
    <lineage>
        <taxon>Eukaryota</taxon>
        <taxon>Viridiplantae</taxon>
        <taxon>Streptophyta</taxon>
        <taxon>Embryophyta</taxon>
        <taxon>Tracheophyta</taxon>
        <taxon>Spermatophyta</taxon>
        <taxon>Magnoliopsida</taxon>
        <taxon>eudicotyledons</taxon>
        <taxon>Gunneridae</taxon>
        <taxon>Pentapetalae</taxon>
        <taxon>asterids</taxon>
        <taxon>lamiids</taxon>
        <taxon>Solanales</taxon>
        <taxon>Solanaceae</taxon>
        <taxon>Solanoideae</taxon>
        <taxon>Hyoscyameae</taxon>
        <taxon>Anisodus</taxon>
    </lineage>
</organism>
<accession>A0AAE1QWX5</accession>